<dbReference type="Gene3D" id="2.30.130.30">
    <property type="entry name" value="Hypothetical protein"/>
    <property type="match status" value="1"/>
</dbReference>
<dbReference type="AlphaFoldDB" id="A0A3B0FPJ5"/>
<dbReference type="Proteomes" id="UP000273159">
    <property type="component" value="Unassembled WGS sequence"/>
</dbReference>
<reference evidence="1 2" key="1">
    <citation type="submission" date="2018-10" db="EMBL/GenBank/DDBJ databases">
        <title>Genome-guide identification and characterization of bacteria that degrade polycyclic aromatic hydrocarbons and resist hexavalent chromium simultaneously.</title>
        <authorList>
            <person name="Feng H."/>
        </authorList>
    </citation>
    <scope>NUCLEOTIDE SEQUENCE [LARGE SCALE GENOMIC DNA]</scope>
    <source>
        <strain evidence="1 2">J015</strain>
    </source>
</reference>
<proteinExistence type="predicted"/>
<name>A0A3B0FPJ5_PSEPS</name>
<organism evidence="1 2">
    <name type="scientific">Pseudarthrobacter phenanthrenivorans</name>
    <name type="common">Arthrobacter phenanthrenivorans</name>
    <dbReference type="NCBI Taxonomy" id="361575"/>
    <lineage>
        <taxon>Bacteria</taxon>
        <taxon>Bacillati</taxon>
        <taxon>Actinomycetota</taxon>
        <taxon>Actinomycetes</taxon>
        <taxon>Micrococcales</taxon>
        <taxon>Micrococcaceae</taxon>
        <taxon>Pseudarthrobacter</taxon>
    </lineage>
</organism>
<dbReference type="InterPro" id="IPR015947">
    <property type="entry name" value="PUA-like_sf"/>
</dbReference>
<reference evidence="2" key="2">
    <citation type="submission" date="2018-10" db="EMBL/GenBank/DDBJ databases">
        <authorList>
            <person name="Wang Y."/>
            <person name="Wang J."/>
            <person name="Yang X."/>
            <person name="Wang Z."/>
            <person name="Huang Y."/>
        </authorList>
    </citation>
    <scope>NUCLEOTIDE SEQUENCE [LARGE SCALE GENOMIC DNA]</scope>
    <source>
        <strain evidence="2">J015</strain>
    </source>
</reference>
<dbReference type="SUPFAM" id="SSF88697">
    <property type="entry name" value="PUA domain-like"/>
    <property type="match status" value="1"/>
</dbReference>
<sequence length="139" mass="15337">MSIRPEFATAILSGDKAVEFRKRPVADDVSHVLIYATLPVGSLLGWFLVEGQSTTSPQELWDQFKGIGGITEDRFFEYYAQRESGTGILVGSAEKFSPPLPLAELGDVSRPPQSFQYLTENQAATFFRMVTEPSKATSN</sequence>
<dbReference type="EMBL" id="RBNH01000015">
    <property type="protein sequence ID" value="RKO21820.1"/>
    <property type="molecule type" value="Genomic_DNA"/>
</dbReference>
<accession>A0A3B0FPJ5</accession>
<gene>
    <name evidence="1" type="ORF">D7Z96_15265</name>
</gene>
<evidence type="ECO:0000313" key="2">
    <source>
        <dbReference type="Proteomes" id="UP000273159"/>
    </source>
</evidence>
<evidence type="ECO:0000313" key="1">
    <source>
        <dbReference type="EMBL" id="RKO21820.1"/>
    </source>
</evidence>
<comment type="caution">
    <text evidence="1">The sequence shown here is derived from an EMBL/GenBank/DDBJ whole genome shotgun (WGS) entry which is preliminary data.</text>
</comment>
<protein>
    <submittedName>
        <fullName evidence="1">ASCH domain protein</fullName>
    </submittedName>
</protein>